<dbReference type="Gene3D" id="1.10.10.10">
    <property type="entry name" value="Winged helix-like DNA-binding domain superfamily/Winged helix DNA-binding domain"/>
    <property type="match status" value="1"/>
</dbReference>
<dbReference type="EMBL" id="CP000967">
    <property type="protein sequence ID" value="ACD58830.1"/>
    <property type="molecule type" value="Genomic_DNA"/>
</dbReference>
<organism evidence="1 2">
    <name type="scientific">Xanthomonas oryzae pv. oryzae (strain PXO99A)</name>
    <dbReference type="NCBI Taxonomy" id="360094"/>
    <lineage>
        <taxon>Bacteria</taxon>
        <taxon>Pseudomonadati</taxon>
        <taxon>Pseudomonadota</taxon>
        <taxon>Gammaproteobacteria</taxon>
        <taxon>Lysobacterales</taxon>
        <taxon>Lysobacteraceae</taxon>
        <taxon>Xanthomonas</taxon>
    </lineage>
</organism>
<reference evidence="1 2" key="1">
    <citation type="journal article" date="2008" name="BMC Genomics">
        <title>Genome sequence and rapid evolution of the rice pathogen Xanthomonas oryzae pv. oryzae PXO99A.</title>
        <authorList>
            <person name="Salzberg S.L."/>
            <person name="Sommer D.D."/>
            <person name="Schatz M.C."/>
            <person name="Phillippy A.M."/>
            <person name="Rabinowicz P.D."/>
            <person name="Tsuge S."/>
            <person name="Furutani A."/>
            <person name="Ochiai H."/>
            <person name="Delcher A.L."/>
            <person name="Kelley D."/>
            <person name="Madupu R."/>
            <person name="Puiu D."/>
            <person name="Radune D."/>
            <person name="Shumway M."/>
            <person name="Trapnell C."/>
            <person name="Aparna G."/>
            <person name="Jha G."/>
            <person name="Pandey A."/>
            <person name="Patil P.B."/>
            <person name="Ishihara H."/>
            <person name="Meyer D.F."/>
            <person name="Szurek B."/>
            <person name="Verdier V."/>
            <person name="Koebnik R."/>
            <person name="Dow J.M."/>
            <person name="Ryan R.P."/>
            <person name="Hirata H."/>
            <person name="Tsuyumu S."/>
            <person name="Won Lee S."/>
            <person name="Seo Y.S."/>
            <person name="Sriariyanum M."/>
            <person name="Ronald P.C."/>
            <person name="Sonti R.V."/>
            <person name="Van Sluys M.A."/>
            <person name="Leach J.E."/>
            <person name="White F.F."/>
            <person name="Bogdanove A.J."/>
        </authorList>
    </citation>
    <scope>NUCLEOTIDE SEQUENCE [LARGE SCALE GENOMIC DNA]</scope>
    <source>
        <strain evidence="1 2">PXO99A</strain>
    </source>
</reference>
<protein>
    <submittedName>
        <fullName evidence="1">Biotin acetyl-CoA-carboxylase synthetase</fullName>
    </submittedName>
</protein>
<dbReference type="AlphaFoldDB" id="A0A0K0GKF7"/>
<dbReference type="Proteomes" id="UP000001740">
    <property type="component" value="Chromosome"/>
</dbReference>
<sequence length="46" mass="5175">MRKRIQNLRAAGFDIEGRAGDGYRLDMPLYLLDARLPQAGKGSARR</sequence>
<dbReference type="KEGG" id="xop:PXO_00662"/>
<dbReference type="HOGENOM" id="CLU_3190701_0_0_6"/>
<accession>A0A0K0GKF7</accession>
<dbReference type="InterPro" id="IPR036388">
    <property type="entry name" value="WH-like_DNA-bd_sf"/>
</dbReference>
<evidence type="ECO:0000313" key="2">
    <source>
        <dbReference type="Proteomes" id="UP000001740"/>
    </source>
</evidence>
<dbReference type="RefSeq" id="WP_012444866.1">
    <property type="nucleotide sequence ID" value="NC_010717.2"/>
</dbReference>
<dbReference type="eggNOG" id="COG1654">
    <property type="taxonomic scope" value="Bacteria"/>
</dbReference>
<name>A0A0K0GKF7_XANOP</name>
<evidence type="ECO:0000313" key="1">
    <source>
        <dbReference type="EMBL" id="ACD58830.1"/>
    </source>
</evidence>
<gene>
    <name evidence="1" type="ordered locus">PXO_00662</name>
</gene>
<proteinExistence type="predicted"/>